<accession>A0ABR0N4T2</accession>
<comment type="caution">
    <text evidence="1">The sequence shown here is derived from an EMBL/GenBank/DDBJ whole genome shotgun (WGS) entry which is preliminary data.</text>
</comment>
<dbReference type="Proteomes" id="UP001358586">
    <property type="component" value="Chromosome 11"/>
</dbReference>
<gene>
    <name evidence="1" type="ORF">PVK06_039962</name>
</gene>
<sequence length="164" mass="17564">MTAKHKKLARSSVFLLENDSIEGNNAQKVSKLQETLTASDFSSYPSCTYEEAQIWGTVPYITSNSIIFLLYLQTSHSATASNTKEKRRPSHPASHLLHYQPTTSINTCTILTVTPASSAAPAAASTGSATTTSGATTLFAFTRLIGVGMTSAQENDERDKEKGG</sequence>
<keyword evidence="2" id="KW-1185">Reference proteome</keyword>
<evidence type="ECO:0000313" key="1">
    <source>
        <dbReference type="EMBL" id="KAK5785380.1"/>
    </source>
</evidence>
<evidence type="ECO:0000313" key="2">
    <source>
        <dbReference type="Proteomes" id="UP001358586"/>
    </source>
</evidence>
<reference evidence="1 2" key="1">
    <citation type="submission" date="2023-03" db="EMBL/GenBank/DDBJ databases">
        <title>WGS of Gossypium arboreum.</title>
        <authorList>
            <person name="Yu D."/>
        </authorList>
    </citation>
    <scope>NUCLEOTIDE SEQUENCE [LARGE SCALE GENOMIC DNA]</scope>
    <source>
        <tissue evidence="1">Leaf</tissue>
    </source>
</reference>
<proteinExistence type="predicted"/>
<protein>
    <submittedName>
        <fullName evidence="1">Uncharacterized protein</fullName>
    </submittedName>
</protein>
<organism evidence="1 2">
    <name type="scientific">Gossypium arboreum</name>
    <name type="common">Tree cotton</name>
    <name type="synonym">Gossypium nanking</name>
    <dbReference type="NCBI Taxonomy" id="29729"/>
    <lineage>
        <taxon>Eukaryota</taxon>
        <taxon>Viridiplantae</taxon>
        <taxon>Streptophyta</taxon>
        <taxon>Embryophyta</taxon>
        <taxon>Tracheophyta</taxon>
        <taxon>Spermatophyta</taxon>
        <taxon>Magnoliopsida</taxon>
        <taxon>eudicotyledons</taxon>
        <taxon>Gunneridae</taxon>
        <taxon>Pentapetalae</taxon>
        <taxon>rosids</taxon>
        <taxon>malvids</taxon>
        <taxon>Malvales</taxon>
        <taxon>Malvaceae</taxon>
        <taxon>Malvoideae</taxon>
        <taxon>Gossypium</taxon>
    </lineage>
</organism>
<dbReference type="EMBL" id="JARKNE010000011">
    <property type="protein sequence ID" value="KAK5785380.1"/>
    <property type="molecule type" value="Genomic_DNA"/>
</dbReference>
<name>A0ABR0N4T2_GOSAR</name>